<sequence>MKYIDGVLTAVKTAKKQAFIDFSQATVALFREAGALEVVDCWGTDVPEGKVTSFPMAVKLEADETVCFSWVLWPSKEARDAGWKKIEADPRFGEMGEMPFDGQRMVFGGFEMVSEG</sequence>
<protein>
    <recommendedName>
        <fullName evidence="3">DUF1428 domain-containing protein</fullName>
    </recommendedName>
</protein>
<reference evidence="1" key="2">
    <citation type="submission" date="2020-09" db="EMBL/GenBank/DDBJ databases">
        <authorList>
            <person name="Sun Q."/>
            <person name="Kim S."/>
        </authorList>
    </citation>
    <scope>NUCLEOTIDE SEQUENCE</scope>
    <source>
        <strain evidence="1">KCTC 42650</strain>
    </source>
</reference>
<dbReference type="SUPFAM" id="SSF54909">
    <property type="entry name" value="Dimeric alpha+beta barrel"/>
    <property type="match status" value="1"/>
</dbReference>
<dbReference type="InterPro" id="IPR011008">
    <property type="entry name" value="Dimeric_a/b-barrel"/>
</dbReference>
<dbReference type="RefSeq" id="WP_189680300.1">
    <property type="nucleotide sequence ID" value="NZ_BNCJ01000005.1"/>
</dbReference>
<dbReference type="Gene3D" id="3.30.70.100">
    <property type="match status" value="1"/>
</dbReference>
<keyword evidence="2" id="KW-1185">Reference proteome</keyword>
<dbReference type="Proteomes" id="UP000626220">
    <property type="component" value="Unassembled WGS sequence"/>
</dbReference>
<evidence type="ECO:0000313" key="1">
    <source>
        <dbReference type="EMBL" id="GHF51297.1"/>
    </source>
</evidence>
<evidence type="ECO:0008006" key="3">
    <source>
        <dbReference type="Google" id="ProtNLM"/>
    </source>
</evidence>
<gene>
    <name evidence="1" type="ORF">GCM10017056_23740</name>
</gene>
<dbReference type="PIRSF" id="PIRSF007028">
    <property type="entry name" value="UCP007028"/>
    <property type="match status" value="1"/>
</dbReference>
<dbReference type="Pfam" id="PF07237">
    <property type="entry name" value="DUF1428"/>
    <property type="match status" value="1"/>
</dbReference>
<name>A0A8J3GYH9_9RHOB</name>
<evidence type="ECO:0000313" key="2">
    <source>
        <dbReference type="Proteomes" id="UP000626220"/>
    </source>
</evidence>
<proteinExistence type="predicted"/>
<reference evidence="1" key="1">
    <citation type="journal article" date="2014" name="Int. J. Syst. Evol. Microbiol.">
        <title>Complete genome sequence of Corynebacterium casei LMG S-19264T (=DSM 44701T), isolated from a smear-ripened cheese.</title>
        <authorList>
            <consortium name="US DOE Joint Genome Institute (JGI-PGF)"/>
            <person name="Walter F."/>
            <person name="Albersmeier A."/>
            <person name="Kalinowski J."/>
            <person name="Ruckert C."/>
        </authorList>
    </citation>
    <scope>NUCLEOTIDE SEQUENCE</scope>
    <source>
        <strain evidence="1">KCTC 42650</strain>
    </source>
</reference>
<organism evidence="1 2">
    <name type="scientific">Seohaeicola zhoushanensis</name>
    <dbReference type="NCBI Taxonomy" id="1569283"/>
    <lineage>
        <taxon>Bacteria</taxon>
        <taxon>Pseudomonadati</taxon>
        <taxon>Pseudomonadota</taxon>
        <taxon>Alphaproteobacteria</taxon>
        <taxon>Rhodobacterales</taxon>
        <taxon>Roseobacteraceae</taxon>
        <taxon>Seohaeicola</taxon>
    </lineage>
</organism>
<dbReference type="EMBL" id="BNCJ01000005">
    <property type="protein sequence ID" value="GHF51297.1"/>
    <property type="molecule type" value="Genomic_DNA"/>
</dbReference>
<accession>A0A8J3GYH9</accession>
<comment type="caution">
    <text evidence="1">The sequence shown here is derived from an EMBL/GenBank/DDBJ whole genome shotgun (WGS) entry which is preliminary data.</text>
</comment>
<dbReference type="InterPro" id="IPR009874">
    <property type="entry name" value="DUF1428"/>
</dbReference>
<dbReference type="AlphaFoldDB" id="A0A8J3GYH9"/>